<dbReference type="OrthoDB" id="2015447at2759"/>
<dbReference type="EMBL" id="SWFS01000296">
    <property type="protein sequence ID" value="KAA8910981.1"/>
    <property type="molecule type" value="Genomic_DNA"/>
</dbReference>
<feature type="compositionally biased region" description="Polar residues" evidence="6">
    <location>
        <begin position="555"/>
        <end position="581"/>
    </location>
</feature>
<dbReference type="InterPro" id="IPR023209">
    <property type="entry name" value="DAO"/>
</dbReference>
<keyword evidence="9" id="KW-1185">Reference proteome</keyword>
<dbReference type="PANTHER" id="PTHR11530:SF11">
    <property type="entry name" value="D-ASPARTATE OXIDASE"/>
    <property type="match status" value="1"/>
</dbReference>
<evidence type="ECO:0000313" key="9">
    <source>
        <dbReference type="Proteomes" id="UP000761534"/>
    </source>
</evidence>
<feature type="domain" description="FAD dependent oxidoreductase" evidence="7">
    <location>
        <begin position="55"/>
        <end position="284"/>
    </location>
</feature>
<dbReference type="GO" id="GO:0005737">
    <property type="term" value="C:cytoplasm"/>
    <property type="evidence" value="ECO:0007669"/>
    <property type="project" value="TreeGrafter"/>
</dbReference>
<evidence type="ECO:0000256" key="3">
    <source>
        <dbReference type="ARBA" id="ARBA00022630"/>
    </source>
</evidence>
<dbReference type="GO" id="GO:0071949">
    <property type="term" value="F:FAD binding"/>
    <property type="evidence" value="ECO:0007669"/>
    <property type="project" value="InterPro"/>
</dbReference>
<dbReference type="PANTHER" id="PTHR11530">
    <property type="entry name" value="D-AMINO ACID OXIDASE"/>
    <property type="match status" value="1"/>
</dbReference>
<comment type="cofactor">
    <cofactor evidence="1">
        <name>FAD</name>
        <dbReference type="ChEBI" id="CHEBI:57692"/>
    </cofactor>
</comment>
<dbReference type="InterPro" id="IPR006076">
    <property type="entry name" value="FAD-dep_OxRdtase"/>
</dbReference>
<keyword evidence="5" id="KW-0560">Oxidoreductase</keyword>
<evidence type="ECO:0000256" key="5">
    <source>
        <dbReference type="ARBA" id="ARBA00023002"/>
    </source>
</evidence>
<gene>
    <name evidence="8" type="ORF">TRICI_003992</name>
</gene>
<feature type="region of interest" description="Disordered" evidence="6">
    <location>
        <begin position="553"/>
        <end position="581"/>
    </location>
</feature>
<evidence type="ECO:0000256" key="2">
    <source>
        <dbReference type="ARBA" id="ARBA00006730"/>
    </source>
</evidence>
<dbReference type="Pfam" id="PF01266">
    <property type="entry name" value="DAO"/>
    <property type="match status" value="1"/>
</dbReference>
<keyword evidence="3" id="KW-0285">Flavoprotein</keyword>
<organism evidence="8 9">
    <name type="scientific">Trichomonascus ciferrii</name>
    <dbReference type="NCBI Taxonomy" id="44093"/>
    <lineage>
        <taxon>Eukaryota</taxon>
        <taxon>Fungi</taxon>
        <taxon>Dikarya</taxon>
        <taxon>Ascomycota</taxon>
        <taxon>Saccharomycotina</taxon>
        <taxon>Dipodascomycetes</taxon>
        <taxon>Dipodascales</taxon>
        <taxon>Trichomonascaceae</taxon>
        <taxon>Trichomonascus</taxon>
        <taxon>Trichomonascus ciferrii complex</taxon>
    </lineage>
</organism>
<proteinExistence type="inferred from homology"/>
<reference evidence="8" key="1">
    <citation type="journal article" date="2019" name="G3 (Bethesda)">
        <title>Genome Assemblies of Two Rare Opportunistic Yeast Pathogens: Diutina rugosa (syn. Candida rugosa) and Trichomonascus ciferrii (syn. Candida ciferrii).</title>
        <authorList>
            <person name="Mixao V."/>
            <person name="Saus E."/>
            <person name="Hansen A.P."/>
            <person name="Lass-Florl C."/>
            <person name="Gabaldon T."/>
        </authorList>
    </citation>
    <scope>NUCLEOTIDE SEQUENCE</scope>
    <source>
        <strain evidence="8">CBS 4856</strain>
    </source>
</reference>
<sequence length="581" mass="66256">MWRRQTNFSFASGSSDNDLLYDKLSYTHFDALFSKFGEAAGLKKLRTKEMWEDEPPSQKKVESMKTYIPDFHVLTEDELPEGTVFGVTYTTFNFFAPKFLVFLKDYLTKHGVTFIRRRVDHVDEAFLSSSTQTVFNCTGIGAYSLGGVKDESMYPIRGQVVVVKAPFIDYNIMSANKHFVTYIIPRPYSGNHVILGGYYQVGNWCGDTHKYETESILERASKIVPDLKTKPYEIIREAAGLRPARRGGTRIEKEYRPNGKAIIHNYGAAGAGYQSGYGMAMQAVKLLNDSKLSWPPANLTQYSGFWEHAPRPPGLASLEILGRLLQTTLRQGLRILNTINPNNPLRKETISPPQETPLGKMKSLLAERHAFRFAVCLSGPQWERHPGPDNETAKEWNRLIDKRKEVKKYPIDLWQANYSRGVESGMKYRQIVKKARCTVYLKRLRLFDVMKTWSRYVISKLVQFRTGHALVGGWFKERGIQRDEGYNYGCGELETIQHIIQQCSKRAEERKKLKKVSPNLELPNLLNTKKGLQATVEFIMTGRKHDTAKLEVRQIDQSSSRQLEATQAMSEQADSSESGSD</sequence>
<dbReference type="Proteomes" id="UP000761534">
    <property type="component" value="Unassembled WGS sequence"/>
</dbReference>
<evidence type="ECO:0000256" key="6">
    <source>
        <dbReference type="SAM" id="MobiDB-lite"/>
    </source>
</evidence>
<dbReference type="GO" id="GO:0003884">
    <property type="term" value="F:D-amino-acid oxidase activity"/>
    <property type="evidence" value="ECO:0007669"/>
    <property type="project" value="InterPro"/>
</dbReference>
<comment type="caution">
    <text evidence="8">The sequence shown here is derived from an EMBL/GenBank/DDBJ whole genome shotgun (WGS) entry which is preliminary data.</text>
</comment>
<evidence type="ECO:0000313" key="8">
    <source>
        <dbReference type="EMBL" id="KAA8910981.1"/>
    </source>
</evidence>
<dbReference type="SUPFAM" id="SSF54373">
    <property type="entry name" value="FAD-linked reductases, C-terminal domain"/>
    <property type="match status" value="1"/>
</dbReference>
<protein>
    <recommendedName>
        <fullName evidence="7">FAD dependent oxidoreductase domain-containing protein</fullName>
    </recommendedName>
</protein>
<dbReference type="VEuPathDB" id="FungiDB:TRICI_003992"/>
<dbReference type="AlphaFoldDB" id="A0A642V1V6"/>
<dbReference type="SUPFAM" id="SSF51971">
    <property type="entry name" value="Nucleotide-binding domain"/>
    <property type="match status" value="1"/>
</dbReference>
<dbReference type="GO" id="GO:0019478">
    <property type="term" value="P:D-amino acid catabolic process"/>
    <property type="evidence" value="ECO:0007669"/>
    <property type="project" value="TreeGrafter"/>
</dbReference>
<accession>A0A642V1V6</accession>
<name>A0A642V1V6_9ASCO</name>
<dbReference type="Gene3D" id="3.30.9.10">
    <property type="entry name" value="D-Amino Acid Oxidase, subunit A, domain 2"/>
    <property type="match status" value="1"/>
</dbReference>
<keyword evidence="4" id="KW-0274">FAD</keyword>
<comment type="similarity">
    <text evidence="2">Belongs to the DAMOX/DASOX family.</text>
</comment>
<dbReference type="Gene3D" id="3.40.50.720">
    <property type="entry name" value="NAD(P)-binding Rossmann-like Domain"/>
    <property type="match status" value="1"/>
</dbReference>
<evidence type="ECO:0000256" key="4">
    <source>
        <dbReference type="ARBA" id="ARBA00022827"/>
    </source>
</evidence>
<evidence type="ECO:0000256" key="1">
    <source>
        <dbReference type="ARBA" id="ARBA00001974"/>
    </source>
</evidence>
<dbReference type="PROSITE" id="PS00677">
    <property type="entry name" value="DAO"/>
    <property type="match status" value="1"/>
</dbReference>
<evidence type="ECO:0000259" key="7">
    <source>
        <dbReference type="Pfam" id="PF01266"/>
    </source>
</evidence>
<dbReference type="InterPro" id="IPR006181">
    <property type="entry name" value="D-amino_acid_oxidase_CS"/>
</dbReference>